<dbReference type="FunFam" id="1.10.510.10:FF:000554">
    <property type="entry name" value="Predicted protein"/>
    <property type="match status" value="1"/>
</dbReference>
<comment type="subcellular location">
    <subcellularLocation>
        <location evidence="1">Membrane</location>
        <topology evidence="1">Single-pass membrane protein</topology>
    </subcellularLocation>
</comment>
<dbReference type="PROSITE" id="PS00109">
    <property type="entry name" value="PROTEIN_KINASE_TYR"/>
    <property type="match status" value="1"/>
</dbReference>
<keyword evidence="8 20" id="KW-0547">Nucleotide-binding</keyword>
<evidence type="ECO:0000256" key="20">
    <source>
        <dbReference type="PROSITE-ProRule" id="PRU10141"/>
    </source>
</evidence>
<dbReference type="VEuPathDB" id="VectorBase:CPIJ018575"/>
<evidence type="ECO:0000256" key="2">
    <source>
        <dbReference type="ARBA" id="ARBA00011902"/>
    </source>
</evidence>
<reference evidence="25" key="2">
    <citation type="submission" date="2020-05" db="UniProtKB">
        <authorList>
            <consortium name="EnsemblMetazoa"/>
        </authorList>
    </citation>
    <scope>IDENTIFICATION</scope>
    <source>
        <strain evidence="25">JHB</strain>
    </source>
</reference>
<dbReference type="PANTHER" id="PTHR24416">
    <property type="entry name" value="TYROSINE-PROTEIN KINASE RECEPTOR"/>
    <property type="match status" value="1"/>
</dbReference>
<dbReference type="STRING" id="7176.B0XH62"/>
<keyword evidence="16" id="KW-0325">Glycoprotein</keyword>
<evidence type="ECO:0000313" key="25">
    <source>
        <dbReference type="EnsemblMetazoa" id="CPIJ018575-PA"/>
    </source>
</evidence>
<dbReference type="SMART" id="SM00219">
    <property type="entry name" value="TyrKc"/>
    <property type="match status" value="1"/>
</dbReference>
<dbReference type="VEuPathDB" id="VectorBase:CQUJHB004079"/>
<dbReference type="Proteomes" id="UP000002320">
    <property type="component" value="Unassembled WGS sequence"/>
</dbReference>
<gene>
    <name evidence="25" type="primary">6052775</name>
    <name evidence="24" type="ORF">CpipJ_CPIJ018575</name>
</gene>
<dbReference type="InterPro" id="IPR020635">
    <property type="entry name" value="Tyr_kinase_cat_dom"/>
</dbReference>
<keyword evidence="4" id="KW-0808">Transferase</keyword>
<dbReference type="OrthoDB" id="7742632at2759"/>
<feature type="chain" id="PRO_5011409592" description="receptor protein-tyrosine kinase" evidence="22">
    <location>
        <begin position="18"/>
        <end position="589"/>
    </location>
</feature>
<dbReference type="eggNOG" id="KOG0200">
    <property type="taxonomic scope" value="Eukaryota"/>
</dbReference>
<dbReference type="GO" id="GO:0007169">
    <property type="term" value="P:cell surface receptor protein tyrosine kinase signaling pathway"/>
    <property type="evidence" value="ECO:0007669"/>
    <property type="project" value="TreeGrafter"/>
</dbReference>
<evidence type="ECO:0000256" key="14">
    <source>
        <dbReference type="ARBA" id="ARBA00023157"/>
    </source>
</evidence>
<keyword evidence="3" id="KW-0597">Phosphoprotein</keyword>
<dbReference type="PANTHER" id="PTHR24416:SF550">
    <property type="entry name" value="FIBROBLAST GROWTH FACTOR RECEPTOR HOMOLOG 1-RELATED"/>
    <property type="match status" value="1"/>
</dbReference>
<dbReference type="InterPro" id="IPR017441">
    <property type="entry name" value="Protein_kinase_ATP_BS"/>
</dbReference>
<keyword evidence="12 21" id="KW-0472">Membrane</keyword>
<feature type="transmembrane region" description="Helical" evidence="21">
    <location>
        <begin position="225"/>
        <end position="247"/>
    </location>
</feature>
<evidence type="ECO:0000256" key="5">
    <source>
        <dbReference type="ARBA" id="ARBA00022692"/>
    </source>
</evidence>
<dbReference type="KEGG" id="cqu:CpipJ_CPIJ018575"/>
<keyword evidence="17" id="KW-0393">Immunoglobulin domain</keyword>
<evidence type="ECO:0000313" key="24">
    <source>
        <dbReference type="EMBL" id="EDS28124.1"/>
    </source>
</evidence>
<dbReference type="InterPro" id="IPR008266">
    <property type="entry name" value="Tyr_kinase_AS"/>
</dbReference>
<dbReference type="SUPFAM" id="SSF56112">
    <property type="entry name" value="Protein kinase-like (PK-like)"/>
    <property type="match status" value="1"/>
</dbReference>
<evidence type="ECO:0000256" key="19">
    <source>
        <dbReference type="ARBA" id="ARBA00056965"/>
    </source>
</evidence>
<dbReference type="EC" id="2.7.10.1" evidence="2"/>
<keyword evidence="14" id="KW-1015">Disulfide bond</keyword>
<keyword evidence="26" id="KW-1185">Reference proteome</keyword>
<evidence type="ECO:0000256" key="4">
    <source>
        <dbReference type="ARBA" id="ARBA00022679"/>
    </source>
</evidence>
<keyword evidence="15 24" id="KW-0675">Receptor</keyword>
<name>B0XH62_CULQU</name>
<keyword evidence="10 20" id="KW-0067">ATP-binding</keyword>
<dbReference type="FunFam" id="3.30.200.20:FF:000593">
    <property type="entry name" value="Predicted protein"/>
    <property type="match status" value="1"/>
</dbReference>
<evidence type="ECO:0000256" key="16">
    <source>
        <dbReference type="ARBA" id="ARBA00023180"/>
    </source>
</evidence>
<evidence type="ECO:0000256" key="9">
    <source>
        <dbReference type="ARBA" id="ARBA00022777"/>
    </source>
</evidence>
<accession>B0XH62</accession>
<dbReference type="EnsemblMetazoa" id="CPIJ018575-RA">
    <property type="protein sequence ID" value="CPIJ018575-PA"/>
    <property type="gene ID" value="CPIJ018575"/>
</dbReference>
<evidence type="ECO:0000256" key="3">
    <source>
        <dbReference type="ARBA" id="ARBA00022553"/>
    </source>
</evidence>
<dbReference type="GO" id="GO:0005886">
    <property type="term" value="C:plasma membrane"/>
    <property type="evidence" value="ECO:0007669"/>
    <property type="project" value="TreeGrafter"/>
</dbReference>
<dbReference type="PROSITE" id="PS00107">
    <property type="entry name" value="PROTEIN_KINASE_ATP"/>
    <property type="match status" value="1"/>
</dbReference>
<dbReference type="EMBL" id="DS233109">
    <property type="protein sequence ID" value="EDS28124.1"/>
    <property type="molecule type" value="Genomic_DNA"/>
</dbReference>
<dbReference type="GO" id="GO:0004714">
    <property type="term" value="F:transmembrane receptor protein tyrosine kinase activity"/>
    <property type="evidence" value="ECO:0007669"/>
    <property type="project" value="UniProtKB-EC"/>
</dbReference>
<evidence type="ECO:0000256" key="17">
    <source>
        <dbReference type="ARBA" id="ARBA00023319"/>
    </source>
</evidence>
<evidence type="ECO:0000256" key="7">
    <source>
        <dbReference type="ARBA" id="ARBA00022737"/>
    </source>
</evidence>
<keyword evidence="6 22" id="KW-0732">Signal</keyword>
<evidence type="ECO:0000256" key="13">
    <source>
        <dbReference type="ARBA" id="ARBA00023137"/>
    </source>
</evidence>
<evidence type="ECO:0000256" key="1">
    <source>
        <dbReference type="ARBA" id="ARBA00004167"/>
    </source>
</evidence>
<dbReference type="Gene3D" id="3.30.200.20">
    <property type="entry name" value="Phosphorylase Kinase, domain 1"/>
    <property type="match status" value="1"/>
</dbReference>
<keyword evidence="7" id="KW-0677">Repeat</keyword>
<dbReference type="HOGENOM" id="CLU_463262_0_0_1"/>
<keyword evidence="5 21" id="KW-0812">Transmembrane</keyword>
<feature type="domain" description="Protein kinase" evidence="23">
    <location>
        <begin position="281"/>
        <end position="554"/>
    </location>
</feature>
<dbReference type="InterPro" id="IPR050122">
    <property type="entry name" value="RTK"/>
</dbReference>
<dbReference type="PRINTS" id="PR00109">
    <property type="entry name" value="TYRKINASE"/>
</dbReference>
<evidence type="ECO:0000256" key="8">
    <source>
        <dbReference type="ARBA" id="ARBA00022741"/>
    </source>
</evidence>
<evidence type="ECO:0000256" key="12">
    <source>
        <dbReference type="ARBA" id="ARBA00023136"/>
    </source>
</evidence>
<dbReference type="InterPro" id="IPR001245">
    <property type="entry name" value="Ser-Thr/Tyr_kinase_cat_dom"/>
</dbReference>
<dbReference type="PROSITE" id="PS50011">
    <property type="entry name" value="PROTEIN_KINASE_DOM"/>
    <property type="match status" value="1"/>
</dbReference>
<evidence type="ECO:0000256" key="11">
    <source>
        <dbReference type="ARBA" id="ARBA00022989"/>
    </source>
</evidence>
<dbReference type="InterPro" id="IPR000719">
    <property type="entry name" value="Prot_kinase_dom"/>
</dbReference>
<reference evidence="24" key="1">
    <citation type="submission" date="2007-03" db="EMBL/GenBank/DDBJ databases">
        <title>Annotation of Culex pipiens quinquefasciatus.</title>
        <authorList>
            <consortium name="The Broad Institute Genome Sequencing Platform"/>
            <person name="Atkinson P.W."/>
            <person name="Hemingway J."/>
            <person name="Christensen B.M."/>
            <person name="Higgs S."/>
            <person name="Kodira C."/>
            <person name="Hannick L."/>
            <person name="Megy K."/>
            <person name="O'Leary S."/>
            <person name="Pearson M."/>
            <person name="Haas B.J."/>
            <person name="Mauceli E."/>
            <person name="Wortman J.R."/>
            <person name="Lee N.H."/>
            <person name="Guigo R."/>
            <person name="Stanke M."/>
            <person name="Alvarado L."/>
            <person name="Amedeo P."/>
            <person name="Antoine C.H."/>
            <person name="Arensburger P."/>
            <person name="Bidwell S.L."/>
            <person name="Crawford M."/>
            <person name="Camaro F."/>
            <person name="Devon K."/>
            <person name="Engels R."/>
            <person name="Hammond M."/>
            <person name="Howarth C."/>
            <person name="Koehrsen M."/>
            <person name="Lawson D."/>
            <person name="Montgomery P."/>
            <person name="Nene V."/>
            <person name="Nusbaum C."/>
            <person name="Puiu D."/>
            <person name="Romero-Severson J."/>
            <person name="Severson D.W."/>
            <person name="Shumway M."/>
            <person name="Sisk P."/>
            <person name="Stolte C."/>
            <person name="Zeng Q."/>
            <person name="Eisenstadt E."/>
            <person name="Fraser-Liggett C."/>
            <person name="Strausberg R."/>
            <person name="Galagan J."/>
            <person name="Birren B."/>
            <person name="Collins F.H."/>
        </authorList>
    </citation>
    <scope>NUCLEOTIDE SEQUENCE [LARGE SCALE GENOMIC DNA]</scope>
    <source>
        <strain evidence="24">JHB</strain>
    </source>
</reference>
<proteinExistence type="predicted"/>
<feature type="binding site" evidence="20">
    <location>
        <position position="315"/>
    </location>
    <ligand>
        <name>ATP</name>
        <dbReference type="ChEBI" id="CHEBI:30616"/>
    </ligand>
</feature>
<comment type="function">
    <text evidence="19">Receptor for basic fibroblast growth factor.</text>
</comment>
<evidence type="ECO:0000256" key="6">
    <source>
        <dbReference type="ARBA" id="ARBA00022729"/>
    </source>
</evidence>
<protein>
    <recommendedName>
        <fullName evidence="2">receptor protein-tyrosine kinase</fullName>
        <ecNumber evidence="2">2.7.10.1</ecNumber>
    </recommendedName>
</protein>
<evidence type="ECO:0000256" key="10">
    <source>
        <dbReference type="ARBA" id="ARBA00022840"/>
    </source>
</evidence>
<comment type="catalytic activity">
    <reaction evidence="18">
        <text>L-tyrosyl-[protein] + ATP = O-phospho-L-tyrosyl-[protein] + ADP + H(+)</text>
        <dbReference type="Rhea" id="RHEA:10596"/>
        <dbReference type="Rhea" id="RHEA-COMP:10136"/>
        <dbReference type="Rhea" id="RHEA-COMP:20101"/>
        <dbReference type="ChEBI" id="CHEBI:15378"/>
        <dbReference type="ChEBI" id="CHEBI:30616"/>
        <dbReference type="ChEBI" id="CHEBI:46858"/>
        <dbReference type="ChEBI" id="CHEBI:61978"/>
        <dbReference type="ChEBI" id="CHEBI:456216"/>
        <dbReference type="EC" id="2.7.10.1"/>
    </reaction>
</comment>
<organism>
    <name type="scientific">Culex quinquefasciatus</name>
    <name type="common">Southern house mosquito</name>
    <name type="synonym">Culex pungens</name>
    <dbReference type="NCBI Taxonomy" id="7176"/>
    <lineage>
        <taxon>Eukaryota</taxon>
        <taxon>Metazoa</taxon>
        <taxon>Ecdysozoa</taxon>
        <taxon>Arthropoda</taxon>
        <taxon>Hexapoda</taxon>
        <taxon>Insecta</taxon>
        <taxon>Pterygota</taxon>
        <taxon>Neoptera</taxon>
        <taxon>Endopterygota</taxon>
        <taxon>Diptera</taxon>
        <taxon>Nematocera</taxon>
        <taxon>Culicoidea</taxon>
        <taxon>Culicidae</taxon>
        <taxon>Culicinae</taxon>
        <taxon>Culicini</taxon>
        <taxon>Culex</taxon>
        <taxon>Culex</taxon>
    </lineage>
</organism>
<dbReference type="Pfam" id="PF07714">
    <property type="entry name" value="PK_Tyr_Ser-Thr"/>
    <property type="match status" value="1"/>
</dbReference>
<evidence type="ECO:0000313" key="26">
    <source>
        <dbReference type="Proteomes" id="UP000002320"/>
    </source>
</evidence>
<keyword evidence="9" id="KW-0418">Kinase</keyword>
<dbReference type="Gene3D" id="1.10.510.10">
    <property type="entry name" value="Transferase(Phosphotransferase) domain 1"/>
    <property type="match status" value="1"/>
</dbReference>
<dbReference type="GO" id="GO:0005524">
    <property type="term" value="F:ATP binding"/>
    <property type="evidence" value="ECO:0007669"/>
    <property type="project" value="UniProtKB-UniRule"/>
</dbReference>
<dbReference type="InParanoid" id="B0XH62"/>
<dbReference type="InterPro" id="IPR011009">
    <property type="entry name" value="Kinase-like_dom_sf"/>
</dbReference>
<sequence>MWQIWLITALQIVLTGGETIDSDLVPQGPDIILINGTNPVGHFKCYWPKHVNPNVSWSDHDLLVQTEQLYATLGDLPYGVYNLCLFCRTAKCLGAFRMKLSAREREVQESRISFLDADIGLDCPMVGAGEFGVQWFTLHVSTFRAPDLNTYILADSFAKLESEPQFPASIPFGTINQADGTWSMCGWKDYHVRYCETMFLKVSVDLEKDEKLVLDELMPREDEHLGVEIAVIVGIVFLAMAIVITIYKCRKGNVTILKNMLRPPAAISFTESEWEFDREKLTMEEQLGEGAFGRVFSAQAQDLIPDESTTKVAVKILKENHTGSDVKDLLDELEVMKKVCRHPNIINLLGCCTKDGPLFVIVEYARYGNLKDFLRDHRPNVGGIKPDESYVLSNDQLISFAHQIAFGMEHLSSVKCIHRDLAARNVLVSDALTMKIADFGLARNKDYYRKRTSGRLPICWMAPESLQDGYFDSRSDVWSFGVVLWEIMTMGAHPFMAIDTWKQLLEDLQHGKRLERPGGCSDDVYRIMKDCWELQPELRPTFSDLVRQLDHLLYGGMNEIIEESLHPEQIMSVGNLNYLEMMYNETFEE</sequence>
<evidence type="ECO:0000259" key="23">
    <source>
        <dbReference type="PROSITE" id="PS50011"/>
    </source>
</evidence>
<evidence type="ECO:0000256" key="21">
    <source>
        <dbReference type="SAM" id="Phobius"/>
    </source>
</evidence>
<evidence type="ECO:0000256" key="15">
    <source>
        <dbReference type="ARBA" id="ARBA00023170"/>
    </source>
</evidence>
<dbReference type="AlphaFoldDB" id="B0XH62"/>
<dbReference type="GO" id="GO:0043235">
    <property type="term" value="C:receptor complex"/>
    <property type="evidence" value="ECO:0007669"/>
    <property type="project" value="TreeGrafter"/>
</dbReference>
<keyword evidence="11 21" id="KW-1133">Transmembrane helix</keyword>
<evidence type="ECO:0000256" key="18">
    <source>
        <dbReference type="ARBA" id="ARBA00051243"/>
    </source>
</evidence>
<keyword evidence="13" id="KW-0829">Tyrosine-protein kinase</keyword>
<evidence type="ECO:0000256" key="22">
    <source>
        <dbReference type="SAM" id="SignalP"/>
    </source>
</evidence>
<feature type="signal peptide" evidence="22">
    <location>
        <begin position="1"/>
        <end position="17"/>
    </location>
</feature>